<dbReference type="Proteomes" id="UP000010473">
    <property type="component" value="Plasmid pSTA7437.01"/>
</dbReference>
<protein>
    <recommendedName>
        <fullName evidence="3">DUF2808 domain-containing protein</fullName>
    </recommendedName>
</protein>
<evidence type="ECO:0000313" key="1">
    <source>
        <dbReference type="EMBL" id="AFZ38220.1"/>
    </source>
</evidence>
<gene>
    <name evidence="1" type="ordered locus">Sta7437_4782</name>
</gene>
<keyword evidence="1" id="KW-0614">Plasmid</keyword>
<dbReference type="KEGG" id="scs:Sta7437_4782"/>
<dbReference type="AlphaFoldDB" id="K9Y059"/>
<accession>K9Y059</accession>
<name>K9Y059_STAC7</name>
<evidence type="ECO:0008006" key="3">
    <source>
        <dbReference type="Google" id="ProtNLM"/>
    </source>
</evidence>
<reference evidence="2" key="1">
    <citation type="journal article" date="2013" name="Proc. Natl. Acad. Sci. U.S.A.">
        <title>Improving the coverage of the cyanobacterial phylum using diversity-driven genome sequencing.</title>
        <authorList>
            <person name="Shih P.M."/>
            <person name="Wu D."/>
            <person name="Latifi A."/>
            <person name="Axen S.D."/>
            <person name="Fewer D.P."/>
            <person name="Talla E."/>
            <person name="Calteau A."/>
            <person name="Cai F."/>
            <person name="Tandeau de Marsac N."/>
            <person name="Rippka R."/>
            <person name="Herdman M."/>
            <person name="Sivonen K."/>
            <person name="Coursin T."/>
            <person name="Laurent T."/>
            <person name="Goodwin L."/>
            <person name="Nolan M."/>
            <person name="Davenport K.W."/>
            <person name="Han C.S."/>
            <person name="Rubin E.M."/>
            <person name="Eisen J.A."/>
            <person name="Woyke T."/>
            <person name="Gugger M."/>
            <person name="Kerfeld C.A."/>
        </authorList>
    </citation>
    <scope>NUCLEOTIDE SEQUENCE [LARGE SCALE GENOMIC DNA]</scope>
    <source>
        <strain evidence="2">ATCC 29371 / PCC 7437</strain>
        <plasmid evidence="2">Plasmid pSTA7437.01</plasmid>
    </source>
</reference>
<dbReference type="EMBL" id="CP003654">
    <property type="protein sequence ID" value="AFZ38220.1"/>
    <property type="molecule type" value="Genomic_DNA"/>
</dbReference>
<dbReference type="OrthoDB" id="423143at2"/>
<dbReference type="HOGENOM" id="CLU_129324_1_0_3"/>
<geneLocation type="plasmid" evidence="1 2">
    <name>pSTA7437.01</name>
</geneLocation>
<keyword evidence="2" id="KW-1185">Reference proteome</keyword>
<organism evidence="1 2">
    <name type="scientific">Stanieria cyanosphaera (strain ATCC 29371 / PCC 7437)</name>
    <dbReference type="NCBI Taxonomy" id="111780"/>
    <lineage>
        <taxon>Bacteria</taxon>
        <taxon>Bacillati</taxon>
        <taxon>Cyanobacteriota</taxon>
        <taxon>Cyanophyceae</taxon>
        <taxon>Pleurocapsales</taxon>
        <taxon>Dermocarpellaceae</taxon>
        <taxon>Stanieria</taxon>
    </lineage>
</organism>
<sequence length="178" mass="20038">MSANIWYRDILNREKNKMIDNLMKTAVLTAMLMATTPTVGFAANNEKISNVTYIEHSGAHPSAEKFGLHHFELNVQGRNLKELSVAFPKRVRKIREIEVTDREGRKIESTTSISDREAKIVFAQPVSTGTILSVKLKGVKPRSRFGHVWLYRLSGQMVGLNPENIPLGTVRIQTHALD</sequence>
<proteinExistence type="predicted"/>
<evidence type="ECO:0000313" key="2">
    <source>
        <dbReference type="Proteomes" id="UP000010473"/>
    </source>
</evidence>